<dbReference type="Proteomes" id="UP000255423">
    <property type="component" value="Unassembled WGS sequence"/>
</dbReference>
<dbReference type="GO" id="GO:0005576">
    <property type="term" value="C:extracellular region"/>
    <property type="evidence" value="ECO:0007669"/>
    <property type="project" value="TreeGrafter"/>
</dbReference>
<evidence type="ECO:0000256" key="2">
    <source>
        <dbReference type="ARBA" id="ARBA00022801"/>
    </source>
</evidence>
<dbReference type="RefSeq" id="WP_109572721.1">
    <property type="nucleotide sequence ID" value="NZ_UHJL01000002.1"/>
</dbReference>
<dbReference type="Pfam" id="PF00150">
    <property type="entry name" value="Cellulase"/>
    <property type="match status" value="1"/>
</dbReference>
<dbReference type="Gene3D" id="3.20.20.80">
    <property type="entry name" value="Glycosidases"/>
    <property type="match status" value="1"/>
</dbReference>
<dbReference type="GO" id="GO:0009986">
    <property type="term" value="C:cell surface"/>
    <property type="evidence" value="ECO:0007669"/>
    <property type="project" value="TreeGrafter"/>
</dbReference>
<dbReference type="InterPro" id="IPR001547">
    <property type="entry name" value="Glyco_hydro_5"/>
</dbReference>
<feature type="domain" description="Glycoside hydrolase family 5" evidence="9">
    <location>
        <begin position="42"/>
        <end position="370"/>
    </location>
</feature>
<keyword evidence="8" id="KW-0732">Signal</keyword>
<comment type="similarity">
    <text evidence="1 7">Belongs to the glycosyl hydrolase 5 (cellulase A) family.</text>
</comment>
<evidence type="ECO:0000256" key="6">
    <source>
        <dbReference type="ARBA" id="ARBA00023326"/>
    </source>
</evidence>
<dbReference type="EMBL" id="UHJL01000002">
    <property type="protein sequence ID" value="SUQ24158.1"/>
    <property type="molecule type" value="Genomic_DNA"/>
</dbReference>
<dbReference type="InterPro" id="IPR050386">
    <property type="entry name" value="Glycosyl_hydrolase_5"/>
</dbReference>
<evidence type="ECO:0000256" key="4">
    <source>
        <dbReference type="ARBA" id="ARBA00023277"/>
    </source>
</evidence>
<protein>
    <submittedName>
        <fullName evidence="10">Aryl-phospho-beta-D-glucosidase BglC, GH1 family</fullName>
    </submittedName>
</protein>
<evidence type="ECO:0000256" key="3">
    <source>
        <dbReference type="ARBA" id="ARBA00023001"/>
    </source>
</evidence>
<keyword evidence="2 7" id="KW-0378">Hydrolase</keyword>
<name>A0A380S5Y8_FIBSU</name>
<organism evidence="10 11">
    <name type="scientific">Fibrobacter succinogenes</name>
    <name type="common">Bacteroides succinogenes</name>
    <dbReference type="NCBI Taxonomy" id="833"/>
    <lineage>
        <taxon>Bacteria</taxon>
        <taxon>Pseudomonadati</taxon>
        <taxon>Fibrobacterota</taxon>
        <taxon>Fibrobacteria</taxon>
        <taxon>Fibrobacterales</taxon>
        <taxon>Fibrobacteraceae</taxon>
        <taxon>Fibrobacter</taxon>
    </lineage>
</organism>
<dbReference type="GO" id="GO:0030245">
    <property type="term" value="P:cellulose catabolic process"/>
    <property type="evidence" value="ECO:0007669"/>
    <property type="project" value="UniProtKB-KW"/>
</dbReference>
<dbReference type="AlphaFoldDB" id="A0A380S5Y8"/>
<evidence type="ECO:0000259" key="9">
    <source>
        <dbReference type="Pfam" id="PF00150"/>
    </source>
</evidence>
<accession>A0A380S5Y8</accession>
<keyword evidence="5 7" id="KW-0326">Glycosidase</keyword>
<dbReference type="GO" id="GO:0008422">
    <property type="term" value="F:beta-glucosidase activity"/>
    <property type="evidence" value="ECO:0007669"/>
    <property type="project" value="TreeGrafter"/>
</dbReference>
<reference evidence="10 11" key="1">
    <citation type="submission" date="2017-08" db="EMBL/GenBank/DDBJ databases">
        <authorList>
            <person name="de Groot N.N."/>
        </authorList>
    </citation>
    <scope>NUCLEOTIDE SEQUENCE [LARGE SCALE GENOMIC DNA]</scope>
    <source>
        <strain evidence="10 11">HM2</strain>
    </source>
</reference>
<feature type="chain" id="PRO_5017077978" evidence="8">
    <location>
        <begin position="23"/>
        <end position="524"/>
    </location>
</feature>
<dbReference type="PANTHER" id="PTHR31297">
    <property type="entry name" value="GLUCAN ENDO-1,6-BETA-GLUCOSIDASE B"/>
    <property type="match status" value="1"/>
</dbReference>
<keyword evidence="6" id="KW-0624">Polysaccharide degradation</keyword>
<sequence>MVQSKFFGIACGVAMLAGAVSAATLPTAKDVQAKMGMGFNIGNSMEVPNSPTLWGNPYPTQALLDSVKAAGFNTVRIPCAWDSHTSGGKVTETWLDSVKTVVDYAMRAGLYTILNIHHEGEGGWFQSNIGTSVNSNIDNKMKTYWTQIANKFKNYNERLLFAGANEPGPNVNTWTSQHVSTLMHYYQTFIDAVRATGGNNETRTLIIQGLNTDIDKSVKSAPVSTFPKDKVEGRLMFEVHYYDPYQYTLMTSQQDWGASEPIQPQYYYGDYTKASEPKRNAGYNAWAGSVDSKLGSIVHPQEQFAKMKTNYVDKGYPVIVGEFGANVRSPELNGSDLNLHKQGRVQWHKDVVSAAKQYGLTPILWDMGNESNTGYDNMAYLRRQSSPVGKVLETDVINAMRSVYSLGNYVNNGVTHVEDFINGGNDAPASSSSVAVSSSSEITQSSSSATIALPTVLAGAQVKLHRDGNTLYGSADIMLFDMNGNLVRSTNNVSAGQAQMQLHGLRQGNYIAKCKNSVLQVKIR</sequence>
<evidence type="ECO:0000256" key="7">
    <source>
        <dbReference type="RuleBase" id="RU361153"/>
    </source>
</evidence>
<evidence type="ECO:0000256" key="5">
    <source>
        <dbReference type="ARBA" id="ARBA00023295"/>
    </source>
</evidence>
<keyword evidence="4" id="KW-0119">Carbohydrate metabolism</keyword>
<keyword evidence="3" id="KW-0136">Cellulose degradation</keyword>
<proteinExistence type="inferred from homology"/>
<dbReference type="SUPFAM" id="SSF51445">
    <property type="entry name" value="(Trans)glycosidases"/>
    <property type="match status" value="1"/>
</dbReference>
<gene>
    <name evidence="10" type="ORF">SAMN05661053_1551</name>
</gene>
<evidence type="ECO:0000256" key="8">
    <source>
        <dbReference type="SAM" id="SignalP"/>
    </source>
</evidence>
<evidence type="ECO:0000313" key="10">
    <source>
        <dbReference type="EMBL" id="SUQ24158.1"/>
    </source>
</evidence>
<feature type="signal peptide" evidence="8">
    <location>
        <begin position="1"/>
        <end position="22"/>
    </location>
</feature>
<dbReference type="InterPro" id="IPR017853">
    <property type="entry name" value="GH"/>
</dbReference>
<evidence type="ECO:0000256" key="1">
    <source>
        <dbReference type="ARBA" id="ARBA00005641"/>
    </source>
</evidence>
<evidence type="ECO:0000313" key="11">
    <source>
        <dbReference type="Proteomes" id="UP000255423"/>
    </source>
</evidence>
<dbReference type="PANTHER" id="PTHR31297:SF41">
    <property type="entry name" value="ENDOGLUCANASE, PUTATIVE (AFU_ORTHOLOGUE AFUA_5G01830)-RELATED"/>
    <property type="match status" value="1"/>
</dbReference>